<accession>A0ABV2AL23</accession>
<proteinExistence type="predicted"/>
<evidence type="ECO:0000313" key="1">
    <source>
        <dbReference type="EMBL" id="MES1920385.1"/>
    </source>
</evidence>
<organism evidence="1 2">
    <name type="scientific">Bonamia ostreae</name>
    <dbReference type="NCBI Taxonomy" id="126728"/>
    <lineage>
        <taxon>Eukaryota</taxon>
        <taxon>Sar</taxon>
        <taxon>Rhizaria</taxon>
        <taxon>Endomyxa</taxon>
        <taxon>Ascetosporea</taxon>
        <taxon>Haplosporida</taxon>
        <taxon>Bonamia</taxon>
    </lineage>
</organism>
<dbReference type="Proteomes" id="UP001439008">
    <property type="component" value="Unassembled WGS sequence"/>
</dbReference>
<sequence length="73" mass="8319">MGIINLSLDQDTAYIDVVDSLNSVAIENRICFENCIKRNFEEPLEPQLTQEELNCIKLCGKISRSVIKMNKTD</sequence>
<dbReference type="EMBL" id="JBDODL010000641">
    <property type="protein sequence ID" value="MES1920385.1"/>
    <property type="molecule type" value="Genomic_DNA"/>
</dbReference>
<gene>
    <name evidence="1" type="ORF">MHBO_002062</name>
</gene>
<evidence type="ECO:0000313" key="2">
    <source>
        <dbReference type="Proteomes" id="UP001439008"/>
    </source>
</evidence>
<comment type="caution">
    <text evidence="1">The sequence shown here is derived from an EMBL/GenBank/DDBJ whole genome shotgun (WGS) entry which is preliminary data.</text>
</comment>
<protein>
    <submittedName>
        <fullName evidence="1">Uncharacterized protein</fullName>
    </submittedName>
</protein>
<keyword evidence="2" id="KW-1185">Reference proteome</keyword>
<name>A0ABV2AL23_9EUKA</name>
<reference evidence="1 2" key="1">
    <citation type="journal article" date="2024" name="BMC Biol.">
        <title>Comparative genomics of Ascetosporea gives new insight into the evolutionary basis for animal parasitism in Rhizaria.</title>
        <authorList>
            <person name="Hiltunen Thoren M."/>
            <person name="Onut-Brannstrom I."/>
            <person name="Alfjorden A."/>
            <person name="Peckova H."/>
            <person name="Swords F."/>
            <person name="Hooper C."/>
            <person name="Holzer A.S."/>
            <person name="Bass D."/>
            <person name="Burki F."/>
        </authorList>
    </citation>
    <scope>NUCLEOTIDE SEQUENCE [LARGE SCALE GENOMIC DNA]</scope>
    <source>
        <strain evidence="1">20-A016</strain>
    </source>
</reference>